<dbReference type="InterPro" id="IPR029063">
    <property type="entry name" value="SAM-dependent_MTases_sf"/>
</dbReference>
<dbReference type="Pfam" id="PF05050">
    <property type="entry name" value="Methyltransf_21"/>
    <property type="match status" value="1"/>
</dbReference>
<dbReference type="NCBIfam" id="TIGR01444">
    <property type="entry name" value="fkbM_fam"/>
    <property type="match status" value="1"/>
</dbReference>
<dbReference type="InterPro" id="IPR006342">
    <property type="entry name" value="FkbM_mtfrase"/>
</dbReference>
<organism evidence="2 3">
    <name type="scientific">Phreatobacter oligotrophus</name>
    <dbReference type="NCBI Taxonomy" id="1122261"/>
    <lineage>
        <taxon>Bacteria</taxon>
        <taxon>Pseudomonadati</taxon>
        <taxon>Pseudomonadota</taxon>
        <taxon>Alphaproteobacteria</taxon>
        <taxon>Hyphomicrobiales</taxon>
        <taxon>Phreatobacteraceae</taxon>
        <taxon>Phreatobacter</taxon>
    </lineage>
</organism>
<dbReference type="OrthoDB" id="7542440at2"/>
<keyword evidence="3" id="KW-1185">Reference proteome</keyword>
<evidence type="ECO:0000259" key="1">
    <source>
        <dbReference type="Pfam" id="PF05050"/>
    </source>
</evidence>
<sequence length="274" mass="29403">MITDTPPFGTHAPTTAQRLVIEACLSGPLSPILRRGAFRRPLARLVSALRPGPVDVARGALRYRLDPRDNAAEVGLLLDPLYQQVSLDFVRTHLPPGGVFIDCGANVGQYTLVGAEAVGPAGRVVAVEATANPMRRLRANAELSGLSDRITFAQCAVGDRDGELRFAVNAADTALSRADAAGDLVVPMKALTTIVSEAGLDRIDVLKIDVEGMEDRVLSAFFDTAPEGLWPRSICMEDELASDWQGDVRPRLAALGYETLSRRSRGNAFLVRTA</sequence>
<dbReference type="RefSeq" id="WP_108174834.1">
    <property type="nucleotide sequence ID" value="NZ_PZZL01000002.1"/>
</dbReference>
<dbReference type="EMBL" id="PZZL01000002">
    <property type="protein sequence ID" value="PTM60897.1"/>
    <property type="molecule type" value="Genomic_DNA"/>
</dbReference>
<name>A0A2T4ZG51_9HYPH</name>
<comment type="caution">
    <text evidence="2">The sequence shown here is derived from an EMBL/GenBank/DDBJ whole genome shotgun (WGS) entry which is preliminary data.</text>
</comment>
<dbReference type="PANTHER" id="PTHR34203:SF15">
    <property type="entry name" value="SLL1173 PROTEIN"/>
    <property type="match status" value="1"/>
</dbReference>
<reference evidence="2 3" key="1">
    <citation type="submission" date="2018-04" db="EMBL/GenBank/DDBJ databases">
        <title>Genomic Encyclopedia of Archaeal and Bacterial Type Strains, Phase II (KMG-II): from individual species to whole genera.</title>
        <authorList>
            <person name="Goeker M."/>
        </authorList>
    </citation>
    <scope>NUCLEOTIDE SEQUENCE [LARGE SCALE GENOMIC DNA]</scope>
    <source>
        <strain evidence="2 3">DSM 25521</strain>
    </source>
</reference>
<proteinExistence type="predicted"/>
<keyword evidence="2" id="KW-0808">Transferase</keyword>
<keyword evidence="2" id="KW-0489">Methyltransferase</keyword>
<evidence type="ECO:0000313" key="2">
    <source>
        <dbReference type="EMBL" id="PTM60897.1"/>
    </source>
</evidence>
<dbReference type="Gene3D" id="3.40.50.150">
    <property type="entry name" value="Vaccinia Virus protein VP39"/>
    <property type="match status" value="1"/>
</dbReference>
<dbReference type="AlphaFoldDB" id="A0A2T4ZG51"/>
<feature type="domain" description="Methyltransferase FkbM" evidence="1">
    <location>
        <begin position="102"/>
        <end position="218"/>
    </location>
</feature>
<evidence type="ECO:0000313" key="3">
    <source>
        <dbReference type="Proteomes" id="UP000241808"/>
    </source>
</evidence>
<dbReference type="InterPro" id="IPR052514">
    <property type="entry name" value="SAM-dependent_MTase"/>
</dbReference>
<dbReference type="Proteomes" id="UP000241808">
    <property type="component" value="Unassembled WGS sequence"/>
</dbReference>
<protein>
    <submittedName>
        <fullName evidence="2">FkbM family methyltransferase</fullName>
    </submittedName>
</protein>
<dbReference type="GO" id="GO:0032259">
    <property type="term" value="P:methylation"/>
    <property type="evidence" value="ECO:0007669"/>
    <property type="project" value="UniProtKB-KW"/>
</dbReference>
<dbReference type="PANTHER" id="PTHR34203">
    <property type="entry name" value="METHYLTRANSFERASE, FKBM FAMILY PROTEIN"/>
    <property type="match status" value="1"/>
</dbReference>
<dbReference type="SUPFAM" id="SSF53335">
    <property type="entry name" value="S-adenosyl-L-methionine-dependent methyltransferases"/>
    <property type="match status" value="1"/>
</dbReference>
<dbReference type="GO" id="GO:0008168">
    <property type="term" value="F:methyltransferase activity"/>
    <property type="evidence" value="ECO:0007669"/>
    <property type="project" value="UniProtKB-KW"/>
</dbReference>
<accession>A0A2T4ZG51</accession>
<gene>
    <name evidence="2" type="ORF">C8P69_102282</name>
</gene>